<keyword evidence="1" id="KW-0812">Transmembrane</keyword>
<evidence type="ECO:0000256" key="1">
    <source>
        <dbReference type="SAM" id="Phobius"/>
    </source>
</evidence>
<reference evidence="2" key="1">
    <citation type="journal article" date="2020" name="Nature">
        <title>Giant virus diversity and host interactions through global metagenomics.</title>
        <authorList>
            <person name="Schulz F."/>
            <person name="Roux S."/>
            <person name="Paez-Espino D."/>
            <person name="Jungbluth S."/>
            <person name="Walsh D.A."/>
            <person name="Denef V.J."/>
            <person name="McMahon K.D."/>
            <person name="Konstantinidis K.T."/>
            <person name="Eloe-Fadrosh E.A."/>
            <person name="Kyrpides N.C."/>
            <person name="Woyke T."/>
        </authorList>
    </citation>
    <scope>NUCLEOTIDE SEQUENCE</scope>
    <source>
        <strain evidence="2">GVMAG-M-3300023184-161</strain>
    </source>
</reference>
<dbReference type="EMBL" id="MN739997">
    <property type="protein sequence ID" value="QHT82245.1"/>
    <property type="molecule type" value="Genomic_DNA"/>
</dbReference>
<evidence type="ECO:0008006" key="3">
    <source>
        <dbReference type="Google" id="ProtNLM"/>
    </source>
</evidence>
<keyword evidence="1" id="KW-1133">Transmembrane helix</keyword>
<feature type="transmembrane region" description="Helical" evidence="1">
    <location>
        <begin position="195"/>
        <end position="220"/>
    </location>
</feature>
<dbReference type="AlphaFoldDB" id="A0A6C0HQ57"/>
<keyword evidence="1" id="KW-0472">Membrane</keyword>
<accession>A0A6C0HQ57</accession>
<feature type="transmembrane region" description="Helical" evidence="1">
    <location>
        <begin position="226"/>
        <end position="251"/>
    </location>
</feature>
<name>A0A6C0HQ57_9ZZZZ</name>
<evidence type="ECO:0000313" key="2">
    <source>
        <dbReference type="EMBL" id="QHT82245.1"/>
    </source>
</evidence>
<proteinExistence type="predicted"/>
<protein>
    <recommendedName>
        <fullName evidence="3">Vint domain-containing protein</fullName>
    </recommendedName>
</protein>
<feature type="transmembrane region" description="Helical" evidence="1">
    <location>
        <begin position="27"/>
        <end position="47"/>
    </location>
</feature>
<sequence length="535" mass="60132">MEADPFILNMKKIYIQRGYLQMYGMDIFVSVIICIIFFILSSYFYILNNLDPIKANWAVERCSPAVIPFAGIIQRGSTGGETVLEFTEKNFTGCIQTILGNVTSYAFQPVYYIMHNLTNLFSDALNAVNAIRGEFNTIRNSITTFSREVMGRTLNITMPIVQMVIGIKDTIGKINGTMSAAVLTLFGSYLTFKSLLLFIIELVTVILYILLGICLGLIAIADIPLFGSWAIPIAIVDVAIMAAILIPVVVIRDMMTDVLSLSTRSVPSTPCFVGTTLLDIKKSGLNGDVEIINKCINSIEIGDELSTGEIITSIMKFERNGNTIYDNDGIFVTGEHMILDYSIGGRRQQWIKVKDHTRSIKTNLNDEFVYCIGTNTKSFSVKNKYSLYSHFLDWDDITDENFKLIEQKLLNTIPDFKREDIHYHLDNGLIGTTMIDLLNGNKINISDIKVNDILKNNVKVNGVIKIDGKYIKTVMKHTSDETTIIGANLNVCMEMKETKEVKTYDVLYQLLTDSGYFISNGIMVRDYNYGIDKYL</sequence>
<organism evidence="2">
    <name type="scientific">viral metagenome</name>
    <dbReference type="NCBI Taxonomy" id="1070528"/>
    <lineage>
        <taxon>unclassified sequences</taxon>
        <taxon>metagenomes</taxon>
        <taxon>organismal metagenomes</taxon>
    </lineage>
</organism>